<dbReference type="InterPro" id="IPR050483">
    <property type="entry name" value="CoA-transferase_III_domain"/>
</dbReference>
<name>A0ABM6M6N5_9SPHN</name>
<organism evidence="2 3">
    <name type="scientific">Blastomonas fulva</name>
    <dbReference type="NCBI Taxonomy" id="1550728"/>
    <lineage>
        <taxon>Bacteria</taxon>
        <taxon>Pseudomonadati</taxon>
        <taxon>Pseudomonadota</taxon>
        <taxon>Alphaproteobacteria</taxon>
        <taxon>Sphingomonadales</taxon>
        <taxon>Sphingomonadaceae</taxon>
        <taxon>Blastomonas</taxon>
    </lineage>
</organism>
<evidence type="ECO:0000313" key="3">
    <source>
        <dbReference type="Proteomes" id="UP000258016"/>
    </source>
</evidence>
<dbReference type="SUPFAM" id="SSF89796">
    <property type="entry name" value="CoA-transferase family III (CaiB/BaiF)"/>
    <property type="match status" value="1"/>
</dbReference>
<dbReference type="Gene3D" id="3.40.50.10540">
    <property type="entry name" value="Crotonobetainyl-coa:carnitine coa-transferase, domain 1"/>
    <property type="match status" value="1"/>
</dbReference>
<dbReference type="InterPro" id="IPR003673">
    <property type="entry name" value="CoA-Trfase_fam_III"/>
</dbReference>
<evidence type="ECO:0000313" key="2">
    <source>
        <dbReference type="EMBL" id="ASR51500.1"/>
    </source>
</evidence>
<dbReference type="InterPro" id="IPR023606">
    <property type="entry name" value="CoA-Trfase_III_dom_1_sf"/>
</dbReference>
<sequence>MESYMESVSERPIARPLEGVRVLDLSHALSGPTCTSLLALLGADVIKVERPEIGDDFRHYTEHAGLPGMSIPFAAANAGKRSITLDLKQPAAIKVVRTLAQRSDMLVENFRPGVATKLGLDWPSLRTINPGLVYASISGFGQTGTLRDWTAYDHIVQAMSGIMWMNGNPDEEPMKVGFPIIDTFSGYMAVIGLLSALHRRDQTGEGDYVDVAMLDSAFNLMGAAIPVYFYSGEVRGRTGNRGYRLVATSETYKTADGYISIGANHHHQIEALCQVLHCEWLLEDDRFSTHRARVDNHDALRAALSDIFREHNGEEVEPRLAARHVPVAFVRNLGQVLSHPHFKERDIFLEAELPGSPEPVKMVGPGFQLSSGKFSSGAVPSLGEHTDAILAELDLDPETLAQLKEHATA</sequence>
<keyword evidence="3" id="KW-1185">Reference proteome</keyword>
<dbReference type="Pfam" id="PF02515">
    <property type="entry name" value="CoA_transf_3"/>
    <property type="match status" value="1"/>
</dbReference>
<dbReference type="Gene3D" id="3.30.1540.10">
    <property type="entry name" value="formyl-coa transferase, domain 3"/>
    <property type="match status" value="1"/>
</dbReference>
<dbReference type="Proteomes" id="UP000258016">
    <property type="component" value="Chromosome"/>
</dbReference>
<protein>
    <recommendedName>
        <fullName evidence="4">CoA transferase</fullName>
    </recommendedName>
</protein>
<proteinExistence type="predicted"/>
<gene>
    <name evidence="2" type="ORF">B5J99_08490</name>
</gene>
<evidence type="ECO:0000256" key="1">
    <source>
        <dbReference type="ARBA" id="ARBA00022679"/>
    </source>
</evidence>
<accession>A0ABM6M6N5</accession>
<reference evidence="2 3" key="1">
    <citation type="submission" date="2017-03" db="EMBL/GenBank/DDBJ databases">
        <title>Complete genome sequence of Blastomonas fulva degrading microcsystin LR.</title>
        <authorList>
            <person name="Lee H.-g."/>
            <person name="Jin L."/>
            <person name="oh H.-M."/>
        </authorList>
    </citation>
    <scope>NUCLEOTIDE SEQUENCE [LARGE SCALE GENOMIC DNA]</scope>
    <source>
        <strain evidence="2 3">T2</strain>
    </source>
</reference>
<dbReference type="EMBL" id="CP020083">
    <property type="protein sequence ID" value="ASR51500.1"/>
    <property type="molecule type" value="Genomic_DNA"/>
</dbReference>
<evidence type="ECO:0008006" key="4">
    <source>
        <dbReference type="Google" id="ProtNLM"/>
    </source>
</evidence>
<keyword evidence="1" id="KW-0808">Transferase</keyword>
<dbReference type="PANTHER" id="PTHR48207">
    <property type="entry name" value="SUCCINATE--HYDROXYMETHYLGLUTARATE COA-TRANSFERASE"/>
    <property type="match status" value="1"/>
</dbReference>
<dbReference type="InterPro" id="IPR044855">
    <property type="entry name" value="CoA-Trfase_III_dom3_sf"/>
</dbReference>
<dbReference type="PANTHER" id="PTHR48207:SF3">
    <property type="entry name" value="SUCCINATE--HYDROXYMETHYLGLUTARATE COA-TRANSFERASE"/>
    <property type="match status" value="1"/>
</dbReference>